<proteinExistence type="predicted"/>
<protein>
    <recommendedName>
        <fullName evidence="2">DUF11 domain-containing protein</fullName>
    </recommendedName>
</protein>
<dbReference type="InterPro" id="IPR047589">
    <property type="entry name" value="DUF11_rpt"/>
</dbReference>
<sequence length="394" mass="40758">MFCKKHLPLKILSPTKTAIFFGFIFSLLTSTNILAAAGDSITNIATINYDIAGIAGSSNASVSFIEDRRVNFLVTESNGSAVPVISDMNNAVMQFTITNNGNIVHDFLVAAVNASPNPFTTVADNFDPLAGTVNVFAESGVTPGYQVVEDTAVFIDELAANASRDVYIVADMPTRAVGDDAALALVAQAAEGGVAGVEGTAINADDNGNVSPAGLFSNGLTNMPAGTVNTVPDSPLTMETVFNDPVGLNLEDVSTDGVQDVVSNGQHADAGAYEVISPVNVLKAVTVIDTVGGIDPHPGATLRYQLTVTVSGNVAVDNLIITDVIPVNTTYTDASILLNGVAQTDANDAPVDYSRAIDILSKPVVSIEIDLSQGNVVSVAPGITNVIIFEVTIN</sequence>
<accession>A0A3B0XGR8</accession>
<evidence type="ECO:0000313" key="1">
    <source>
        <dbReference type="EMBL" id="VAW55204.1"/>
    </source>
</evidence>
<evidence type="ECO:0008006" key="2">
    <source>
        <dbReference type="Google" id="ProtNLM"/>
    </source>
</evidence>
<dbReference type="EMBL" id="UOFD01000086">
    <property type="protein sequence ID" value="VAW55204.1"/>
    <property type="molecule type" value="Genomic_DNA"/>
</dbReference>
<dbReference type="NCBIfam" id="TIGR01451">
    <property type="entry name" value="B_ant_repeat"/>
    <property type="match status" value="1"/>
</dbReference>
<gene>
    <name evidence="1" type="ORF">MNBD_GAMMA06-26</name>
</gene>
<dbReference type="AlphaFoldDB" id="A0A3B0XGR8"/>
<name>A0A3B0XGR8_9ZZZZ</name>
<reference evidence="1" key="1">
    <citation type="submission" date="2018-06" db="EMBL/GenBank/DDBJ databases">
        <authorList>
            <person name="Zhirakovskaya E."/>
        </authorList>
    </citation>
    <scope>NUCLEOTIDE SEQUENCE</scope>
</reference>
<organism evidence="1">
    <name type="scientific">hydrothermal vent metagenome</name>
    <dbReference type="NCBI Taxonomy" id="652676"/>
    <lineage>
        <taxon>unclassified sequences</taxon>
        <taxon>metagenomes</taxon>
        <taxon>ecological metagenomes</taxon>
    </lineage>
</organism>